<keyword evidence="2" id="KW-1185">Reference proteome</keyword>
<name>A0A1W6DYI7_9CAUD</name>
<sequence>MDMKSLAKQIIFALQLENPVESQKTPVQQLLTFLNKLRLEEVEKVDPTLFGKLNTLRREIADSGLNSDRSVMLIKEIVSMVGPKYDWPNLMGTLKGVKLDQILDAAGAGLNAGKSMLRKITDVPTLSMSEVTKIVLDKKAQTLTYLNEAGEPVFIVKDYTPSEVKVEIREGEVE</sequence>
<dbReference type="EMBL" id="KY914485">
    <property type="protein sequence ID" value="ARK07965.1"/>
    <property type="molecule type" value="Genomic_DNA"/>
</dbReference>
<protein>
    <submittedName>
        <fullName evidence="1">Uncharacterized protein</fullName>
    </submittedName>
</protein>
<organism evidence="1 2">
    <name type="scientific">Aeromonas phage phiA8-29</name>
    <dbReference type="NCBI Taxonomy" id="1978922"/>
    <lineage>
        <taxon>Viruses</taxon>
        <taxon>Duplodnaviria</taxon>
        <taxon>Heunggongvirae</taxon>
        <taxon>Uroviricota</taxon>
        <taxon>Caudoviricetes</taxon>
        <taxon>Pantevenvirales</taxon>
        <taxon>Ackermannviridae</taxon>
        <taxon>Tedavirus</taxon>
        <taxon>Tedavirus A829</taxon>
    </lineage>
</organism>
<accession>A0A1W6DYI7</accession>
<proteinExistence type="predicted"/>
<dbReference type="Proteomes" id="UP000221506">
    <property type="component" value="Segment"/>
</dbReference>
<gene>
    <name evidence="1" type="ORF">phiA829_145</name>
</gene>
<evidence type="ECO:0000313" key="1">
    <source>
        <dbReference type="EMBL" id="ARK07965.1"/>
    </source>
</evidence>
<reference evidence="1 2" key="1">
    <citation type="submission" date="2017-04" db="EMBL/GenBank/DDBJ databases">
        <title>Complete genome sequence and characterization of temperature-dependent bacteriophage phiA8-29 infecting Aeromonas.</title>
        <authorList>
            <person name="He Y."/>
            <person name="Yang H."/>
        </authorList>
    </citation>
    <scope>NUCLEOTIDE SEQUENCE [LARGE SCALE GENOMIC DNA]</scope>
</reference>
<evidence type="ECO:0000313" key="2">
    <source>
        <dbReference type="Proteomes" id="UP000221506"/>
    </source>
</evidence>